<dbReference type="PRINTS" id="PR00133">
    <property type="entry name" value="GLHYDRLASE3"/>
</dbReference>
<dbReference type="STRING" id="180332.GCA_000797495_00638"/>
<comment type="caution">
    <text evidence="6">The sequence shown here is derived from an EMBL/GenBank/DDBJ whole genome shotgun (WGS) entry which is preliminary data.</text>
</comment>
<evidence type="ECO:0000256" key="3">
    <source>
        <dbReference type="ARBA" id="ARBA00023277"/>
    </source>
</evidence>
<evidence type="ECO:0000313" key="6">
    <source>
        <dbReference type="EMBL" id="TLC98435.1"/>
    </source>
</evidence>
<dbReference type="InterPro" id="IPR036962">
    <property type="entry name" value="Glyco_hydro_3_N_sf"/>
</dbReference>
<keyword evidence="4 6" id="KW-0326">Glycosidase</keyword>
<dbReference type="PROSITE" id="PS00775">
    <property type="entry name" value="GLYCOSYL_HYDROL_F3"/>
    <property type="match status" value="1"/>
</dbReference>
<dbReference type="InterPro" id="IPR001764">
    <property type="entry name" value="Glyco_hydro_3_N"/>
</dbReference>
<dbReference type="PANTHER" id="PTHR42715">
    <property type="entry name" value="BETA-GLUCOSIDASE"/>
    <property type="match status" value="1"/>
</dbReference>
<proteinExistence type="inferred from homology"/>
<dbReference type="Pfam" id="PF14310">
    <property type="entry name" value="Fn3-like"/>
    <property type="match status" value="1"/>
</dbReference>
<feature type="domain" description="Fibronectin type III-like" evidence="5">
    <location>
        <begin position="322"/>
        <end position="398"/>
    </location>
</feature>
<dbReference type="Gene3D" id="3.40.50.1700">
    <property type="entry name" value="Glycoside hydrolase family 3 C-terminal domain"/>
    <property type="match status" value="1"/>
</dbReference>
<reference evidence="6 7" key="1">
    <citation type="journal article" date="2019" name="Anaerobe">
        <title>Detection of Robinsoniella peoriensis in multiple bone samples of a trauma patient.</title>
        <authorList>
            <person name="Schrottner P."/>
            <person name="Hartwich K."/>
            <person name="Bunk B."/>
            <person name="Schober I."/>
            <person name="Helbig S."/>
            <person name="Rudolph W.W."/>
            <person name="Gunzer F."/>
        </authorList>
    </citation>
    <scope>NUCLEOTIDE SEQUENCE [LARGE SCALE GENOMIC DNA]</scope>
    <source>
        <strain evidence="6 7">DSM 106044</strain>
    </source>
</reference>
<dbReference type="SUPFAM" id="SSF51445">
    <property type="entry name" value="(Trans)glycosidases"/>
    <property type="match status" value="1"/>
</dbReference>
<dbReference type="PANTHER" id="PTHR42715:SF10">
    <property type="entry name" value="BETA-GLUCOSIDASE"/>
    <property type="match status" value="1"/>
</dbReference>
<evidence type="ECO:0000259" key="5">
    <source>
        <dbReference type="SMART" id="SM01217"/>
    </source>
</evidence>
<dbReference type="InterPro" id="IPR013783">
    <property type="entry name" value="Ig-like_fold"/>
</dbReference>
<dbReference type="InterPro" id="IPR036881">
    <property type="entry name" value="Glyco_hydro_3_C_sf"/>
</dbReference>
<dbReference type="Gene3D" id="3.20.20.300">
    <property type="entry name" value="Glycoside hydrolase, family 3, N-terminal domain"/>
    <property type="match status" value="1"/>
</dbReference>
<dbReference type="RefSeq" id="WP_138003842.1">
    <property type="nucleotide sequence ID" value="NZ_QGQD01000096.1"/>
</dbReference>
<dbReference type="InterPro" id="IPR019800">
    <property type="entry name" value="Glyco_hydro_3_AS"/>
</dbReference>
<dbReference type="InterPro" id="IPR002772">
    <property type="entry name" value="Glyco_hydro_3_C"/>
</dbReference>
<dbReference type="GO" id="GO:0004553">
    <property type="term" value="F:hydrolase activity, hydrolyzing O-glycosyl compounds"/>
    <property type="evidence" value="ECO:0007669"/>
    <property type="project" value="InterPro"/>
</dbReference>
<dbReference type="Pfam" id="PF00933">
    <property type="entry name" value="Glyco_hydro_3"/>
    <property type="match status" value="1"/>
</dbReference>
<dbReference type="InterPro" id="IPR017853">
    <property type="entry name" value="GH"/>
</dbReference>
<protein>
    <submittedName>
        <fullName evidence="6">Exo-alpha-(1-&gt;6)-L-arabinopyranosidase</fullName>
        <ecNumber evidence="6">3.2.1.-</ecNumber>
    </submittedName>
</protein>
<evidence type="ECO:0000256" key="4">
    <source>
        <dbReference type="RuleBase" id="RU361161"/>
    </source>
</evidence>
<dbReference type="InterPro" id="IPR026891">
    <property type="entry name" value="Fn3-like"/>
</dbReference>
<dbReference type="EMBL" id="QGQD01000096">
    <property type="protein sequence ID" value="TLC98435.1"/>
    <property type="molecule type" value="Genomic_DNA"/>
</dbReference>
<dbReference type="Proteomes" id="UP000306509">
    <property type="component" value="Unassembled WGS sequence"/>
</dbReference>
<evidence type="ECO:0000256" key="2">
    <source>
        <dbReference type="ARBA" id="ARBA00022801"/>
    </source>
</evidence>
<dbReference type="AlphaFoldDB" id="A0A4U8Q9F1"/>
<evidence type="ECO:0000313" key="7">
    <source>
        <dbReference type="Proteomes" id="UP000306509"/>
    </source>
</evidence>
<keyword evidence="7" id="KW-1185">Reference proteome</keyword>
<gene>
    <name evidence="6" type="primary">apy</name>
    <name evidence="6" type="ORF">DSM106044_04773</name>
</gene>
<keyword evidence="3" id="KW-0119">Carbohydrate metabolism</keyword>
<dbReference type="EC" id="3.2.1.-" evidence="6"/>
<dbReference type="Pfam" id="PF01915">
    <property type="entry name" value="Glyco_hydro_3_C"/>
    <property type="match status" value="1"/>
</dbReference>
<dbReference type="SUPFAM" id="SSF52279">
    <property type="entry name" value="Beta-D-glucan exohydrolase, C-terminal domain"/>
    <property type="match status" value="1"/>
</dbReference>
<comment type="similarity">
    <text evidence="1 4">Belongs to the glycosyl hydrolase 3 family.</text>
</comment>
<name>A0A4U8Q9F1_9FIRM</name>
<dbReference type="Gene3D" id="2.60.40.10">
    <property type="entry name" value="Immunoglobulins"/>
    <property type="match status" value="1"/>
</dbReference>
<dbReference type="SMART" id="SM01217">
    <property type="entry name" value="Fn3_like"/>
    <property type="match status" value="1"/>
</dbReference>
<keyword evidence="2 4" id="KW-0378">Hydrolase</keyword>
<organism evidence="6 7">
    <name type="scientific">Robinsoniella peoriensis</name>
    <dbReference type="NCBI Taxonomy" id="180332"/>
    <lineage>
        <taxon>Bacteria</taxon>
        <taxon>Bacillati</taxon>
        <taxon>Bacillota</taxon>
        <taxon>Clostridia</taxon>
        <taxon>Lachnospirales</taxon>
        <taxon>Lachnospiraceae</taxon>
        <taxon>Robinsoniella</taxon>
    </lineage>
</organism>
<sequence>MSKNTIGVPLPELADYSRIAAAEGAVLLKNENNMLPVLEDEVVSVFGRCQFDYYRSGTGSGGAVNVEYVCNIIDGIRQNKKMKLNDELVKLYEEWIAKNPADDGGGGWAAEPWHQKEMLITDDLAKNAREKSKKAIFIIGRTAGEDQDNADAEGGYRLTQEEKSNLEVLTRHFEQVAVLLNVANIIDMSWAEDSAYQDHIKAILYIWQGGMTGGLAVADVLSAEVNPSGKLPDTIAYRLEDYPSTSNFGSKEQNFYQEDIYVGYRYFETFAPEKVQYPFGFGLSYTNFDIEVAEAKSTGDGVDAKIELAVHVKNTGAYAGKEVIQVYSGEPQGVLGKPVKELRAFAKTEKLQPNEEATLLISFPVAAMASYDDSGITGNKSCYVLEAGAYEIFVGNSVRDLVKADVDQKGAYIIDSLTVSETLEEAMAPVRAFQRIKPGKTDSKGIYQIAQEETPLQTILLQDRITERLPETMQQTGDKGIKLKDVAEGKSDIDAFIAQLNTDELACIVRGEGMSSPKVTPGTAAAFGGVGDALVAYGIPIACAADGPSGIRMESGLKATQMPIGTLLASSWNIPMMEELYELEGKELRNNEIDTLLGPGVNIHRNPLNGRNFEYYSEDPYLTGCFACAAVKGIRKSGCVGTVKHFAGNNQETARFHADSIISERALREIYLKAFEIAVKEGQATSIMTSYNPVNGHWSASNYDLNTTILRGEWGYHGIVMTDWWAMMNDNVNGGPADKKNTAFMVRAQNDIYMVVNNNGAEVNAMNDNTLEYLEKGCLTIGELQRCAKNICEFLMQVPAFERKPEEAARIQKFAAKKSTAEGITESITADQTCYLLSELPKITPQYGETVCLKVENPGIYSIVGELSSQGTNQAQATVNMILNGEVMTTVQLNGTDGNKITQKLIKVELEPGYYELRLDLVKPDMTIGWIEFRG</sequence>
<dbReference type="GO" id="GO:0005975">
    <property type="term" value="P:carbohydrate metabolic process"/>
    <property type="evidence" value="ECO:0007669"/>
    <property type="project" value="InterPro"/>
</dbReference>
<dbReference type="InterPro" id="IPR050288">
    <property type="entry name" value="Cellulose_deg_GH3"/>
</dbReference>
<evidence type="ECO:0000256" key="1">
    <source>
        <dbReference type="ARBA" id="ARBA00005336"/>
    </source>
</evidence>
<accession>A0A4U8Q9F1</accession>